<keyword evidence="3 5" id="KW-1133">Transmembrane helix</keyword>
<dbReference type="GO" id="GO:0016020">
    <property type="term" value="C:membrane"/>
    <property type="evidence" value="ECO:0007669"/>
    <property type="project" value="UniProtKB-SubCell"/>
</dbReference>
<feature type="transmembrane region" description="Helical" evidence="5">
    <location>
        <begin position="255"/>
        <end position="277"/>
    </location>
</feature>
<protein>
    <submittedName>
        <fullName evidence="8">NADH-ubiquinone oxidoreductase chain L</fullName>
        <ecNumber evidence="8">1.6.5.3</ecNumber>
    </submittedName>
</protein>
<evidence type="ECO:0000259" key="7">
    <source>
        <dbReference type="Pfam" id="PF00662"/>
    </source>
</evidence>
<dbReference type="PANTHER" id="PTHR42829:SF2">
    <property type="entry name" value="NADH-UBIQUINONE OXIDOREDUCTASE CHAIN 5"/>
    <property type="match status" value="1"/>
</dbReference>
<dbReference type="GO" id="GO:0003954">
    <property type="term" value="F:NADH dehydrogenase activity"/>
    <property type="evidence" value="ECO:0007669"/>
    <property type="project" value="TreeGrafter"/>
</dbReference>
<feature type="transmembrane region" description="Helical" evidence="5">
    <location>
        <begin position="343"/>
        <end position="362"/>
    </location>
</feature>
<dbReference type="InterPro" id="IPR018393">
    <property type="entry name" value="NADHpl_OxRdtase_5_subgr"/>
</dbReference>
<dbReference type="Pfam" id="PF00662">
    <property type="entry name" value="Proton_antipo_N"/>
    <property type="match status" value="1"/>
</dbReference>
<evidence type="ECO:0000256" key="5">
    <source>
        <dbReference type="SAM" id="Phobius"/>
    </source>
</evidence>
<feature type="domain" description="NADH-Ubiquinone oxidoreductase (complex I) chain 5 N-terminal" evidence="7">
    <location>
        <begin position="71"/>
        <end position="121"/>
    </location>
</feature>
<feature type="transmembrane region" description="Helical" evidence="5">
    <location>
        <begin position="144"/>
        <end position="162"/>
    </location>
</feature>
<evidence type="ECO:0000313" key="8">
    <source>
        <dbReference type="EMBL" id="VAX30643.1"/>
    </source>
</evidence>
<feature type="transmembrane region" description="Helical" evidence="5">
    <location>
        <begin position="6"/>
        <end position="24"/>
    </location>
</feature>
<dbReference type="GO" id="GO:0015990">
    <property type="term" value="P:electron transport coupled proton transport"/>
    <property type="evidence" value="ECO:0007669"/>
    <property type="project" value="TreeGrafter"/>
</dbReference>
<evidence type="ECO:0000256" key="4">
    <source>
        <dbReference type="ARBA" id="ARBA00023136"/>
    </source>
</evidence>
<sequence length="622" mass="68386">MFSYAWFILFLPLLGFIGLSLFGDKIPKIQAGLVGCATVGLSFLVTLGVLGELLGLQPEERLGHVETLYQWVSSGSFKLDLAILIDPLSVFMFLIVTGVGFLIHVYSLEYMKGDPEYSRFFAYLNLFIFSMLLLVAAADFFFLIVGWAFVGLASYLLIGFWKEKTSAVLAARKAFVMNVIGDVGMVIAALMIFQHFGSLSYMDVFSAAPDQFRLNDDTMVMITMLLLVGAFAKSAQIPLHTWLPDAMEGPTPVSALIHAATMVTAGVYLIARCHVLYELAPYTMYFIAGIGAITAVFAGTMGMVQYDIKRVIAYSTMSQLGYMFLAVGIGVFSFGMFHLMTHAFFKALLFLSAGSVIHGLNGEQDIRKMGGLRFTMPLTHITFLVGAVCLAGVPLTSGFFSKEAIIMSSWHSEMGNFVFWGMAVLAAGMTGFYIFRVYFYTFIGKSRSPEIHPHESPIIMAAPLLILAFLALVMGFSAQWVDSFLGPVFGATAHHYEDAALETVAVLAGLGGILTAGVVYMTSKDKLDFAKQALAPVYDVLFNKYYIDEIYDFLIVKPVRAIGAFFEQKIEKEGVDFVVDEVGSQVREVSRGISIWQSGNIRAYALNMLVGLVTILMFVVFL</sequence>
<feature type="transmembrane region" description="Helical" evidence="5">
    <location>
        <begin position="374"/>
        <end position="397"/>
    </location>
</feature>
<dbReference type="Gene3D" id="1.20.5.2700">
    <property type="match status" value="1"/>
</dbReference>
<accession>A0A3B1D1I2</accession>
<feature type="transmembrane region" description="Helical" evidence="5">
    <location>
        <begin position="88"/>
        <end position="108"/>
    </location>
</feature>
<feature type="transmembrane region" description="Helical" evidence="5">
    <location>
        <begin position="458"/>
        <end position="480"/>
    </location>
</feature>
<dbReference type="PRINTS" id="PR01435">
    <property type="entry name" value="NPOXDRDTASE5"/>
</dbReference>
<dbReference type="InterPro" id="IPR003945">
    <property type="entry name" value="NU5C-like"/>
</dbReference>
<evidence type="ECO:0000256" key="1">
    <source>
        <dbReference type="ARBA" id="ARBA00004141"/>
    </source>
</evidence>
<dbReference type="InterPro" id="IPR001750">
    <property type="entry name" value="ND/Mrp_TM"/>
</dbReference>
<dbReference type="AlphaFoldDB" id="A0A3B1D1I2"/>
<keyword evidence="8" id="KW-0560">Oxidoreductase</keyword>
<gene>
    <name evidence="8" type="ORF">MNBD_NITROSPINAE05-465</name>
</gene>
<dbReference type="NCBIfam" id="NF005141">
    <property type="entry name" value="PRK06590.1"/>
    <property type="match status" value="1"/>
</dbReference>
<keyword evidence="4 5" id="KW-0472">Membrane</keyword>
<reference evidence="8" key="1">
    <citation type="submission" date="2018-06" db="EMBL/GenBank/DDBJ databases">
        <authorList>
            <person name="Zhirakovskaya E."/>
        </authorList>
    </citation>
    <scope>NUCLEOTIDE SEQUENCE</scope>
</reference>
<dbReference type="GO" id="GO:0042773">
    <property type="term" value="P:ATP synthesis coupled electron transport"/>
    <property type="evidence" value="ECO:0007669"/>
    <property type="project" value="InterPro"/>
</dbReference>
<feature type="transmembrane region" description="Helical" evidence="5">
    <location>
        <begin position="417"/>
        <end position="438"/>
    </location>
</feature>
<evidence type="ECO:0000256" key="2">
    <source>
        <dbReference type="ARBA" id="ARBA00022692"/>
    </source>
</evidence>
<keyword evidence="8" id="KW-0830">Ubiquinone</keyword>
<dbReference type="PRINTS" id="PR01434">
    <property type="entry name" value="NADHDHGNASE5"/>
</dbReference>
<dbReference type="InterPro" id="IPR001516">
    <property type="entry name" value="Proton_antipo_N"/>
</dbReference>
<organism evidence="8">
    <name type="scientific">hydrothermal vent metagenome</name>
    <dbReference type="NCBI Taxonomy" id="652676"/>
    <lineage>
        <taxon>unclassified sequences</taxon>
        <taxon>metagenomes</taxon>
        <taxon>ecological metagenomes</taxon>
    </lineage>
</organism>
<keyword evidence="2 5" id="KW-0812">Transmembrane</keyword>
<feature type="transmembrane region" description="Helical" evidence="5">
    <location>
        <begin position="500"/>
        <end position="521"/>
    </location>
</feature>
<proteinExistence type="predicted"/>
<dbReference type="Pfam" id="PF00361">
    <property type="entry name" value="Proton_antipo_M"/>
    <property type="match status" value="1"/>
</dbReference>
<dbReference type="PANTHER" id="PTHR42829">
    <property type="entry name" value="NADH-UBIQUINONE OXIDOREDUCTASE CHAIN 5"/>
    <property type="match status" value="1"/>
</dbReference>
<evidence type="ECO:0000256" key="3">
    <source>
        <dbReference type="ARBA" id="ARBA00022989"/>
    </source>
</evidence>
<feature type="transmembrane region" description="Helical" evidence="5">
    <location>
        <begin position="120"/>
        <end position="138"/>
    </location>
</feature>
<dbReference type="NCBIfam" id="TIGR01974">
    <property type="entry name" value="NDH_I_L"/>
    <property type="match status" value="1"/>
</dbReference>
<name>A0A3B1D1I2_9ZZZZ</name>
<feature type="transmembrane region" description="Helical" evidence="5">
    <location>
        <begin position="601"/>
        <end position="621"/>
    </location>
</feature>
<feature type="transmembrane region" description="Helical" evidence="5">
    <location>
        <begin position="283"/>
        <end position="308"/>
    </location>
</feature>
<comment type="subcellular location">
    <subcellularLocation>
        <location evidence="1">Membrane</location>
        <topology evidence="1">Multi-pass membrane protein</topology>
    </subcellularLocation>
</comment>
<dbReference type="GO" id="GO:0008137">
    <property type="term" value="F:NADH dehydrogenase (ubiquinone) activity"/>
    <property type="evidence" value="ECO:0007669"/>
    <property type="project" value="InterPro"/>
</dbReference>
<feature type="domain" description="NADH:quinone oxidoreductase/Mrp antiporter transmembrane" evidence="6">
    <location>
        <begin position="137"/>
        <end position="421"/>
    </location>
</feature>
<dbReference type="EC" id="1.6.5.3" evidence="8"/>
<feature type="transmembrane region" description="Helical" evidence="5">
    <location>
        <begin position="174"/>
        <end position="196"/>
    </location>
</feature>
<feature type="transmembrane region" description="Helical" evidence="5">
    <location>
        <begin position="219"/>
        <end position="243"/>
    </location>
</feature>
<evidence type="ECO:0000259" key="6">
    <source>
        <dbReference type="Pfam" id="PF00361"/>
    </source>
</evidence>
<feature type="transmembrane region" description="Helical" evidence="5">
    <location>
        <begin position="320"/>
        <end position="337"/>
    </location>
</feature>
<dbReference type="EMBL" id="UOGG01000123">
    <property type="protein sequence ID" value="VAX30643.1"/>
    <property type="molecule type" value="Genomic_DNA"/>
</dbReference>
<feature type="transmembrane region" description="Helical" evidence="5">
    <location>
        <begin position="31"/>
        <end position="51"/>
    </location>
</feature>